<dbReference type="EMBL" id="JAJJMB010009125">
    <property type="protein sequence ID" value="KAI3916212.1"/>
    <property type="molecule type" value="Genomic_DNA"/>
</dbReference>
<accession>A0AAD4SQD4</accession>
<gene>
    <name evidence="2" type="ORF">MKW98_004653</name>
</gene>
<protein>
    <recommendedName>
        <fullName evidence="1">Pre-mRNA-splicing helicase BRR2-like plug domain-containing protein</fullName>
    </recommendedName>
</protein>
<evidence type="ECO:0000259" key="1">
    <source>
        <dbReference type="Pfam" id="PF21188"/>
    </source>
</evidence>
<evidence type="ECO:0000313" key="3">
    <source>
        <dbReference type="Proteomes" id="UP001202328"/>
    </source>
</evidence>
<organism evidence="2 3">
    <name type="scientific">Papaver atlanticum</name>
    <dbReference type="NCBI Taxonomy" id="357466"/>
    <lineage>
        <taxon>Eukaryota</taxon>
        <taxon>Viridiplantae</taxon>
        <taxon>Streptophyta</taxon>
        <taxon>Embryophyta</taxon>
        <taxon>Tracheophyta</taxon>
        <taxon>Spermatophyta</taxon>
        <taxon>Magnoliopsida</taxon>
        <taxon>Ranunculales</taxon>
        <taxon>Papaveraceae</taxon>
        <taxon>Papaveroideae</taxon>
        <taxon>Papaver</taxon>
    </lineage>
</organism>
<sequence>MEVEMSTGRYDGIPFVPEKGFYQPSSENTREAYQALTSVIECYMNGRVPPHVLVSASDEILSVLKSDFNFGYEKKQQIEKLIGLISLDTFQQLVAIANWITDYTNQRPAYNNNYHNHGDLSGLFYRPSNEANWRSYNLFLDAFKQLIGDQPDMVLRVAADSALLVLKNVDTPTEYRKHVIESELGPASRNWFDHLSSLANLISDYPPLPSPSWETPNWETTAGTNFYPHEFSLEKKEAEQIDIEDYFDNVKFDFEDDIMASDSSSEEEDEKVLRSPYDLTASNDSDDQGTVQGWMKDLTDDDFQEVKVGMQNLRVEREGSSSGDDECERVTVGEGYLTSESCSDEEYQKVKVGVRNLNVGENSDEEWLVV</sequence>
<comment type="caution">
    <text evidence="2">The sequence shown here is derived from an EMBL/GenBank/DDBJ whole genome shotgun (WGS) entry which is preliminary data.</text>
</comment>
<feature type="domain" description="Pre-mRNA-splicing helicase BRR2-like plug" evidence="1">
    <location>
        <begin position="29"/>
        <end position="95"/>
    </location>
</feature>
<dbReference type="InterPro" id="IPR048863">
    <property type="entry name" value="BRR2_plug"/>
</dbReference>
<proteinExistence type="predicted"/>
<dbReference type="Proteomes" id="UP001202328">
    <property type="component" value="Unassembled WGS sequence"/>
</dbReference>
<keyword evidence="3" id="KW-1185">Reference proteome</keyword>
<name>A0AAD4SQD4_9MAGN</name>
<dbReference type="Pfam" id="PF21188">
    <property type="entry name" value="BRR2_plug"/>
    <property type="match status" value="1"/>
</dbReference>
<reference evidence="2" key="1">
    <citation type="submission" date="2022-04" db="EMBL/GenBank/DDBJ databases">
        <title>A functionally conserved STORR gene fusion in Papaver species that diverged 16.8 million years ago.</title>
        <authorList>
            <person name="Catania T."/>
        </authorList>
    </citation>
    <scope>NUCLEOTIDE SEQUENCE</scope>
    <source>
        <strain evidence="2">S-188037</strain>
    </source>
</reference>
<dbReference type="AlphaFoldDB" id="A0AAD4SQD4"/>
<evidence type="ECO:0000313" key="2">
    <source>
        <dbReference type="EMBL" id="KAI3916212.1"/>
    </source>
</evidence>